<keyword evidence="2 4" id="KW-0479">Metal-binding</keyword>
<dbReference type="EMBL" id="QNRR01000001">
    <property type="protein sequence ID" value="RBP47293.1"/>
    <property type="molecule type" value="Genomic_DNA"/>
</dbReference>
<dbReference type="Gene3D" id="2.120.10.30">
    <property type="entry name" value="TolB, C-terminal domain"/>
    <property type="match status" value="1"/>
</dbReference>
<dbReference type="InterPro" id="IPR011989">
    <property type="entry name" value="ARM-like"/>
</dbReference>
<evidence type="ECO:0000256" key="1">
    <source>
        <dbReference type="ARBA" id="ARBA00022617"/>
    </source>
</evidence>
<dbReference type="InterPro" id="IPR011041">
    <property type="entry name" value="Quinoprot_gluc/sorb_DH_b-prop"/>
</dbReference>
<dbReference type="InterPro" id="IPR013428">
    <property type="entry name" value="Membrane-bound_put_N"/>
</dbReference>
<comment type="caution">
    <text evidence="7">The sequence shown here is derived from an EMBL/GenBank/DDBJ whole genome shotgun (WGS) entry which is preliminary data.</text>
</comment>
<feature type="domain" description="Cytochrome c" evidence="6">
    <location>
        <begin position="917"/>
        <end position="1049"/>
    </location>
</feature>
<protein>
    <submittedName>
        <fullName evidence="7">Putative membrane-bound dehydrogenase-like protein</fullName>
    </submittedName>
</protein>
<dbReference type="GO" id="GO:0046872">
    <property type="term" value="F:metal ion binding"/>
    <property type="evidence" value="ECO:0007669"/>
    <property type="project" value="UniProtKB-KW"/>
</dbReference>
<dbReference type="InterPro" id="IPR013427">
    <property type="entry name" value="Haem-bd_dom_put"/>
</dbReference>
<name>A0A366HSP2_9BACT</name>
<dbReference type="NCBIfam" id="TIGR02604">
    <property type="entry name" value="Piru_Ver_Nterm"/>
    <property type="match status" value="1"/>
</dbReference>
<dbReference type="GO" id="GO:0009055">
    <property type="term" value="F:electron transfer activity"/>
    <property type="evidence" value="ECO:0007669"/>
    <property type="project" value="InterPro"/>
</dbReference>
<dbReference type="RefSeq" id="WP_425468366.1">
    <property type="nucleotide sequence ID" value="NZ_QNRR01000001.1"/>
</dbReference>
<dbReference type="GO" id="GO:0020037">
    <property type="term" value="F:heme binding"/>
    <property type="evidence" value="ECO:0007669"/>
    <property type="project" value="InterPro"/>
</dbReference>
<dbReference type="NCBIfam" id="TIGR02603">
    <property type="entry name" value="CxxCH_TIGR02603"/>
    <property type="match status" value="1"/>
</dbReference>
<dbReference type="InterPro" id="IPR055557">
    <property type="entry name" value="DUF7133"/>
</dbReference>
<dbReference type="Gene3D" id="1.25.10.10">
    <property type="entry name" value="Leucine-rich Repeat Variant"/>
    <property type="match status" value="2"/>
</dbReference>
<keyword evidence="5" id="KW-0732">Signal</keyword>
<dbReference type="SUPFAM" id="SSF50952">
    <property type="entry name" value="Soluble quinoprotein glucose dehydrogenase"/>
    <property type="match status" value="1"/>
</dbReference>
<evidence type="ECO:0000313" key="8">
    <source>
        <dbReference type="Proteomes" id="UP000253426"/>
    </source>
</evidence>
<dbReference type="SUPFAM" id="SSF46626">
    <property type="entry name" value="Cytochrome c"/>
    <property type="match status" value="1"/>
</dbReference>
<dbReference type="InterPro" id="IPR009056">
    <property type="entry name" value="Cyt_c-like_dom"/>
</dbReference>
<feature type="signal peptide" evidence="5">
    <location>
        <begin position="1"/>
        <end position="33"/>
    </location>
</feature>
<evidence type="ECO:0000256" key="3">
    <source>
        <dbReference type="ARBA" id="ARBA00023004"/>
    </source>
</evidence>
<dbReference type="Proteomes" id="UP000253426">
    <property type="component" value="Unassembled WGS sequence"/>
</dbReference>
<keyword evidence="3 4" id="KW-0408">Iron</keyword>
<dbReference type="InterPro" id="IPR011042">
    <property type="entry name" value="6-blade_b-propeller_TolB-like"/>
</dbReference>
<evidence type="ECO:0000256" key="4">
    <source>
        <dbReference type="PROSITE-ProRule" id="PRU00433"/>
    </source>
</evidence>
<dbReference type="InterPro" id="IPR016024">
    <property type="entry name" value="ARM-type_fold"/>
</dbReference>
<accession>A0A366HSP2</accession>
<reference evidence="7 8" key="1">
    <citation type="submission" date="2018-06" db="EMBL/GenBank/DDBJ databases">
        <title>Genomic Encyclopedia of Type Strains, Phase IV (KMG-IV): sequencing the most valuable type-strain genomes for metagenomic binning, comparative biology and taxonomic classification.</title>
        <authorList>
            <person name="Goeker M."/>
        </authorList>
    </citation>
    <scope>NUCLEOTIDE SEQUENCE [LARGE SCALE GENOMIC DNA]</scope>
    <source>
        <strain evidence="7 8">DSM 25532</strain>
    </source>
</reference>
<dbReference type="Pfam" id="PF23500">
    <property type="entry name" value="DUF7133"/>
    <property type="match status" value="1"/>
</dbReference>
<proteinExistence type="predicted"/>
<keyword evidence="8" id="KW-1185">Reference proteome</keyword>
<keyword evidence="1 4" id="KW-0349">Heme</keyword>
<dbReference type="PANTHER" id="PTHR33546">
    <property type="entry name" value="LARGE, MULTIFUNCTIONAL SECRETED PROTEIN-RELATED"/>
    <property type="match status" value="1"/>
</dbReference>
<evidence type="ECO:0000259" key="6">
    <source>
        <dbReference type="PROSITE" id="PS51007"/>
    </source>
</evidence>
<dbReference type="PROSITE" id="PS51007">
    <property type="entry name" value="CYTC"/>
    <property type="match status" value="1"/>
</dbReference>
<dbReference type="InterPro" id="IPR036909">
    <property type="entry name" value="Cyt_c-like_dom_sf"/>
</dbReference>
<dbReference type="AlphaFoldDB" id="A0A366HSP2"/>
<organism evidence="7 8">
    <name type="scientific">Roseimicrobium gellanilyticum</name>
    <dbReference type="NCBI Taxonomy" id="748857"/>
    <lineage>
        <taxon>Bacteria</taxon>
        <taxon>Pseudomonadati</taxon>
        <taxon>Verrucomicrobiota</taxon>
        <taxon>Verrucomicrobiia</taxon>
        <taxon>Verrucomicrobiales</taxon>
        <taxon>Verrucomicrobiaceae</taxon>
        <taxon>Roseimicrobium</taxon>
    </lineage>
</organism>
<feature type="chain" id="PRO_5017016381" evidence="5">
    <location>
        <begin position="34"/>
        <end position="1220"/>
    </location>
</feature>
<dbReference type="SUPFAM" id="SSF48371">
    <property type="entry name" value="ARM repeat"/>
    <property type="match status" value="1"/>
</dbReference>
<dbReference type="Gene3D" id="1.10.760.10">
    <property type="entry name" value="Cytochrome c-like domain"/>
    <property type="match status" value="1"/>
</dbReference>
<evidence type="ECO:0000256" key="5">
    <source>
        <dbReference type="SAM" id="SignalP"/>
    </source>
</evidence>
<evidence type="ECO:0000313" key="7">
    <source>
        <dbReference type="EMBL" id="RBP47293.1"/>
    </source>
</evidence>
<sequence length="1220" mass="134167">MSPFCWPSSNSALNLCSAVALALSFVSPLSLSAAPKELEGARAPSQSECPSPEEARKKMTVPEGYEVRCFAHEPMVQNPVAMTWDHRGRLWVVELYEYPEGTPLPVDKRPFGQAATDSNYRPVPDLCKGEQKDAEGKIPRDRVLILEDTDNDGVADKRTVFLQGLDMACGIICGDGGVYIGQQPHLLHFKDNDGDDKPDEWRVVLTGFGREDTHELINSFSWGPDGWLYMTHGVFTNSKVRRPGEPVEKGFKFDAGIGRCKPLTGEFEVFADGTSNPWGCDFDANGNFFVSACVIDHLFHMAPGGIYVRQGGAPENPYAYELLPSIVKHKHFRAAYAGIQIYQGGVYPKDTHGHLFIGNIHDNAIHEEKVTPVGATFKAEPVRDFLRANDGWFRPVSTQTGPDGNLWIMDWCDKYPCYQNAKANPEGVDRARGRVWRVVTKGAEPGSREEKGMDLKKLEAADLVKLMGHSNNWMSRTAKRMLVEAWRGEWSVTTKAPIDKVLLPLIQDKDSSRAMMAAWTLISAEAMSAEAWEALAVSKDPARRAWAARAVGEMAVRVSQSGKKVDLPALEGLAVDEDPTVRHSVAIALRQMASTYLTVGAKSDVSVKTMPDDYSELFRFPVGAAGHDPVSAFGLWQAFEPVLAKDPSFWMQWFAEIAPHSEPVSRTITFKAMRRLCDTRNAENLNHAITFCEKIHSHDSLLAHALDGLVKGQESGVIKPKKDTTKQLAAWRKNDNADVRKSAEQLAVLWGDSEATNALIAVAVNEATPTPERLQAIKTLRRVKTDAVRSGLAKLLTEKLPATVSVEGIRAAGDLGGDAFPPVLITLAASKDFSIRLAALETLSGRVDWAKLMLTAIEEKKISGAEFPVPVRRALATNGEKAVRDHAFRALGAWKESSADVKTLIDAKKKAALAGTPDLEQGKLMFQATCAICHPFHGGGQKVGPDLIGSGRSNLDALLANVIDPNQIIGNGYENMIASTKDGRTLAGRLVEDTPSHIKLLAAGGAEQIVPRDQLAKLENTHQSLMPAGFGQLPDEQFRNLMWYVLAPPEEGPLTKEKKELLSKGVEGGEAAKKSTGTNWHKPDWESVSLWNPKWKVSAPEFERTPVKLSDFHGRKNVLLMHPFDKNKPTVLESTMKLDTGKPHKLTAIVAAHDQGDWELRVKVNGKEVKKQVIDHDGERWKTVTADLSEFAGQEVTLQLEGAATGWAWEFGYWAEVQVE</sequence>
<evidence type="ECO:0000256" key="2">
    <source>
        <dbReference type="ARBA" id="ARBA00022723"/>
    </source>
</evidence>
<gene>
    <name evidence="7" type="ORF">DES53_10190</name>
</gene>
<dbReference type="PANTHER" id="PTHR33546:SF1">
    <property type="entry name" value="LARGE, MULTIFUNCTIONAL SECRETED PROTEIN"/>
    <property type="match status" value="1"/>
</dbReference>